<evidence type="ECO:0000256" key="4">
    <source>
        <dbReference type="SAM" id="MobiDB-lite"/>
    </source>
</evidence>
<evidence type="ECO:0000313" key="7">
    <source>
        <dbReference type="Proteomes" id="UP001179952"/>
    </source>
</evidence>
<protein>
    <submittedName>
        <fullName evidence="6">Uncharacterized protein</fullName>
    </submittedName>
</protein>
<comment type="subcellular location">
    <subcellularLocation>
        <location evidence="1">Secreted</location>
        <location evidence="1">Extracellular space</location>
    </subcellularLocation>
</comment>
<feature type="region of interest" description="Disordered" evidence="4">
    <location>
        <begin position="56"/>
        <end position="75"/>
    </location>
</feature>
<evidence type="ECO:0000256" key="1">
    <source>
        <dbReference type="ARBA" id="ARBA00004239"/>
    </source>
</evidence>
<sequence length="75" mass="8230">MGHLRRSYAVLLCLLFLTFSHCDGIRSSQDLGVKSMMPGNSGLFYGFLPRSLPIPPSGPSKRINGVGLQNLQKRP</sequence>
<comment type="caution">
    <text evidence="6">The sequence shown here is derived from an EMBL/GenBank/DDBJ whole genome shotgun (WGS) entry which is preliminary data.</text>
</comment>
<dbReference type="EMBL" id="JAUJYN010000009">
    <property type="protein sequence ID" value="KAK1263383.1"/>
    <property type="molecule type" value="Genomic_DNA"/>
</dbReference>
<dbReference type="GO" id="GO:0005576">
    <property type="term" value="C:extracellular region"/>
    <property type="evidence" value="ECO:0007669"/>
    <property type="project" value="UniProtKB-SubCell"/>
</dbReference>
<dbReference type="PANTHER" id="PTHR33599">
    <property type="entry name" value="PROTEIN IDA-LIKE 5"/>
    <property type="match status" value="1"/>
</dbReference>
<proteinExistence type="predicted"/>
<evidence type="ECO:0000256" key="2">
    <source>
        <dbReference type="ARBA" id="ARBA00022525"/>
    </source>
</evidence>
<evidence type="ECO:0000313" key="6">
    <source>
        <dbReference type="EMBL" id="KAK1263383.1"/>
    </source>
</evidence>
<reference evidence="6" key="1">
    <citation type="journal article" date="2023" name="Nat. Commun.">
        <title>Diploid and tetraploid genomes of Acorus and the evolution of monocots.</title>
        <authorList>
            <person name="Ma L."/>
            <person name="Liu K.W."/>
            <person name="Li Z."/>
            <person name="Hsiao Y.Y."/>
            <person name="Qi Y."/>
            <person name="Fu T."/>
            <person name="Tang G.D."/>
            <person name="Zhang D."/>
            <person name="Sun W.H."/>
            <person name="Liu D.K."/>
            <person name="Li Y."/>
            <person name="Chen G.Z."/>
            <person name="Liu X.D."/>
            <person name="Liao X.Y."/>
            <person name="Jiang Y.T."/>
            <person name="Yu X."/>
            <person name="Hao Y."/>
            <person name="Huang J."/>
            <person name="Zhao X.W."/>
            <person name="Ke S."/>
            <person name="Chen Y.Y."/>
            <person name="Wu W.L."/>
            <person name="Hsu J.L."/>
            <person name="Lin Y.F."/>
            <person name="Huang M.D."/>
            <person name="Li C.Y."/>
            <person name="Huang L."/>
            <person name="Wang Z.W."/>
            <person name="Zhao X."/>
            <person name="Zhong W.Y."/>
            <person name="Peng D.H."/>
            <person name="Ahmad S."/>
            <person name="Lan S."/>
            <person name="Zhang J.S."/>
            <person name="Tsai W.C."/>
            <person name="Van de Peer Y."/>
            <person name="Liu Z.J."/>
        </authorList>
    </citation>
    <scope>NUCLEOTIDE SEQUENCE</scope>
    <source>
        <strain evidence="6">SCP</strain>
    </source>
</reference>
<keyword evidence="2" id="KW-0964">Secreted</keyword>
<dbReference type="InterPro" id="IPR039639">
    <property type="entry name" value="IDA-like"/>
</dbReference>
<keyword evidence="7" id="KW-1185">Reference proteome</keyword>
<organism evidence="6 7">
    <name type="scientific">Acorus gramineus</name>
    <name type="common">Dwarf sweet flag</name>
    <dbReference type="NCBI Taxonomy" id="55184"/>
    <lineage>
        <taxon>Eukaryota</taxon>
        <taxon>Viridiplantae</taxon>
        <taxon>Streptophyta</taxon>
        <taxon>Embryophyta</taxon>
        <taxon>Tracheophyta</taxon>
        <taxon>Spermatophyta</taxon>
        <taxon>Magnoliopsida</taxon>
        <taxon>Liliopsida</taxon>
        <taxon>Acoraceae</taxon>
        <taxon>Acorus</taxon>
    </lineage>
</organism>
<gene>
    <name evidence="6" type="ORF">QJS04_geneDACA008618</name>
</gene>
<feature type="chain" id="PRO_5043978779" evidence="5">
    <location>
        <begin position="23"/>
        <end position="75"/>
    </location>
</feature>
<keyword evidence="3 5" id="KW-0732">Signal</keyword>
<dbReference type="AlphaFoldDB" id="A0AAV9AG77"/>
<evidence type="ECO:0000256" key="5">
    <source>
        <dbReference type="SAM" id="SignalP"/>
    </source>
</evidence>
<accession>A0AAV9AG77</accession>
<dbReference type="GO" id="GO:0010227">
    <property type="term" value="P:floral organ abscission"/>
    <property type="evidence" value="ECO:0007669"/>
    <property type="project" value="InterPro"/>
</dbReference>
<name>A0AAV9AG77_ACOGR</name>
<reference evidence="6" key="2">
    <citation type="submission" date="2023-06" db="EMBL/GenBank/DDBJ databases">
        <authorList>
            <person name="Ma L."/>
            <person name="Liu K.-W."/>
            <person name="Li Z."/>
            <person name="Hsiao Y.-Y."/>
            <person name="Qi Y."/>
            <person name="Fu T."/>
            <person name="Tang G."/>
            <person name="Zhang D."/>
            <person name="Sun W.-H."/>
            <person name="Liu D.-K."/>
            <person name="Li Y."/>
            <person name="Chen G.-Z."/>
            <person name="Liu X.-D."/>
            <person name="Liao X.-Y."/>
            <person name="Jiang Y.-T."/>
            <person name="Yu X."/>
            <person name="Hao Y."/>
            <person name="Huang J."/>
            <person name="Zhao X.-W."/>
            <person name="Ke S."/>
            <person name="Chen Y.-Y."/>
            <person name="Wu W.-L."/>
            <person name="Hsu J.-L."/>
            <person name="Lin Y.-F."/>
            <person name="Huang M.-D."/>
            <person name="Li C.-Y."/>
            <person name="Huang L."/>
            <person name="Wang Z.-W."/>
            <person name="Zhao X."/>
            <person name="Zhong W.-Y."/>
            <person name="Peng D.-H."/>
            <person name="Ahmad S."/>
            <person name="Lan S."/>
            <person name="Zhang J.-S."/>
            <person name="Tsai W.-C."/>
            <person name="Van De Peer Y."/>
            <person name="Liu Z.-J."/>
        </authorList>
    </citation>
    <scope>NUCLEOTIDE SEQUENCE</scope>
    <source>
        <strain evidence="6">SCP</strain>
        <tissue evidence="6">Leaves</tissue>
    </source>
</reference>
<dbReference type="PANTHER" id="PTHR33599:SF20">
    <property type="entry name" value="PROTEIN IDA"/>
    <property type="match status" value="1"/>
</dbReference>
<evidence type="ECO:0000256" key="3">
    <source>
        <dbReference type="ARBA" id="ARBA00022729"/>
    </source>
</evidence>
<feature type="signal peptide" evidence="5">
    <location>
        <begin position="1"/>
        <end position="22"/>
    </location>
</feature>
<dbReference type="Proteomes" id="UP001179952">
    <property type="component" value="Unassembled WGS sequence"/>
</dbReference>